<dbReference type="AlphaFoldDB" id="A0A7W8YPK8"/>
<evidence type="ECO:0000313" key="2">
    <source>
        <dbReference type="Proteomes" id="UP000537718"/>
    </source>
</evidence>
<dbReference type="Proteomes" id="UP000537718">
    <property type="component" value="Unassembled WGS sequence"/>
</dbReference>
<dbReference type="SUPFAM" id="SSF50998">
    <property type="entry name" value="Quinoprotein alcohol dehydrogenase-like"/>
    <property type="match status" value="1"/>
</dbReference>
<dbReference type="EMBL" id="JACHCF010000001">
    <property type="protein sequence ID" value="MBB5619337.1"/>
    <property type="molecule type" value="Genomic_DNA"/>
</dbReference>
<reference evidence="1 2" key="1">
    <citation type="submission" date="2020-08" db="EMBL/GenBank/DDBJ databases">
        <title>Genomic Encyclopedia of Type Strains, Phase IV (KMG-V): Genome sequencing to study the core and pangenomes of soil and plant-associated prokaryotes.</title>
        <authorList>
            <person name="Whitman W."/>
        </authorList>
    </citation>
    <scope>NUCLEOTIDE SEQUENCE [LARGE SCALE GENOMIC DNA]</scope>
    <source>
        <strain evidence="1 2">MP7CTX6</strain>
    </source>
</reference>
<dbReference type="InterPro" id="IPR011047">
    <property type="entry name" value="Quinoprotein_ADH-like_sf"/>
</dbReference>
<dbReference type="InterPro" id="IPR011042">
    <property type="entry name" value="6-blade_b-propeller_TolB-like"/>
</dbReference>
<sequence>MLWYRLISEKGFRDITVGDMFLTSNNGDQEGLLFVENYAMKFATSSGEVILEKRYEDNLKGQVFTSVFYVSPQQIIAGTAQGNLLSINPGDLAVIWNQTNANRTGAIVAINVDSKKNIYYIFRDNKDRYTNIRIHKCNANGEFLKDFLFDGTLPNEYNWGYRMTSLLVDDQDNLYMFGRNSDYGFLRYFKFNTDGTVLKKNLKSDNLLAEKSFFNENGEIVVFGQIDGGGLNTYTGIYVFDKEMNIKSKLFYTNIPPHIVRGITGNPDGSYNIFLNYMQTYTYENSNFVFIQTDANGKI</sequence>
<gene>
    <name evidence="1" type="ORF">HDE69_000373</name>
</gene>
<organism evidence="1 2">
    <name type="scientific">Pedobacter cryoconitis</name>
    <dbReference type="NCBI Taxonomy" id="188932"/>
    <lineage>
        <taxon>Bacteria</taxon>
        <taxon>Pseudomonadati</taxon>
        <taxon>Bacteroidota</taxon>
        <taxon>Sphingobacteriia</taxon>
        <taxon>Sphingobacteriales</taxon>
        <taxon>Sphingobacteriaceae</taxon>
        <taxon>Pedobacter</taxon>
    </lineage>
</organism>
<comment type="caution">
    <text evidence="1">The sequence shown here is derived from an EMBL/GenBank/DDBJ whole genome shotgun (WGS) entry which is preliminary data.</text>
</comment>
<protein>
    <submittedName>
        <fullName evidence="1">Uncharacterized protein</fullName>
    </submittedName>
</protein>
<evidence type="ECO:0000313" key="1">
    <source>
        <dbReference type="EMBL" id="MBB5619337.1"/>
    </source>
</evidence>
<name>A0A7W8YPK8_9SPHI</name>
<accession>A0A7W8YPK8</accession>
<proteinExistence type="predicted"/>
<dbReference type="Gene3D" id="2.120.10.30">
    <property type="entry name" value="TolB, C-terminal domain"/>
    <property type="match status" value="1"/>
</dbReference>